<sequence length="465" mass="53939">MNFEKTVSNKGQDMIIFHSFKYRKFRVLANQNITWRCSKATCYAMLETNSTATAILKTTSDHNHDECSNSKLQKDAVRKVCKKKAVEDLCEKPSKLIRTALMSTENTTGLVPSDIVSIRQCVYEQRRKLLPRIPKCRSEALEQLKKSSILTSRGEQFCFIEDEIVILTCQQNLDFLSAHCDTLLADGTFYVSPQHFYQLYTIHAFHDDSYIQLIFCVLPNKETSCYEKMWLKVLSLCKGKLCPKYLILDFEKAAHVAATKVFPNVQIRGCRFHIGQNWFRQLTNCGLRPAYNSNKSEVGSWLKLFFGLPFCDPDEVSDAFVEIINIAPRDERALKFADYILETYVMEGCPYPPELWAEKPSLNPRTNNAPESFHRHLKCEFYCAHPHIHLLIEKLKQFQSEVYLKIQKMKPKRVTKADKRIEKILKAFNEKYETDIILYLIEIKYICQPSILKSKKPILSCTSNK</sequence>
<dbReference type="Pfam" id="PF10551">
    <property type="entry name" value="MULE"/>
    <property type="match status" value="1"/>
</dbReference>
<keyword evidence="7" id="KW-1185">Reference proteome</keyword>
<dbReference type="PANTHER" id="PTHR47160">
    <property type="entry name" value="PUTATIVE-RELATED"/>
    <property type="match status" value="1"/>
</dbReference>
<name>A0AAN9T6W5_9HEMI</name>
<dbReference type="PANTHER" id="PTHR47160:SF10">
    <property type="entry name" value="MULE TRANSPOSASE DOMAIN-CONTAINING PROTEIN"/>
    <property type="match status" value="1"/>
</dbReference>
<keyword evidence="1" id="KW-0479">Metal-binding</keyword>
<comment type="caution">
    <text evidence="6">The sequence shown here is derived from an EMBL/GenBank/DDBJ whole genome shotgun (WGS) entry which is preliminary data.</text>
</comment>
<evidence type="ECO:0000259" key="5">
    <source>
        <dbReference type="Pfam" id="PF10551"/>
    </source>
</evidence>
<keyword evidence="3" id="KW-0862">Zinc</keyword>
<dbReference type="Gene3D" id="2.20.25.240">
    <property type="match status" value="1"/>
</dbReference>
<evidence type="ECO:0000259" key="4">
    <source>
        <dbReference type="Pfam" id="PF04500"/>
    </source>
</evidence>
<dbReference type="GO" id="GO:0008270">
    <property type="term" value="F:zinc ion binding"/>
    <property type="evidence" value="ECO:0007669"/>
    <property type="project" value="UniProtKB-KW"/>
</dbReference>
<evidence type="ECO:0000256" key="3">
    <source>
        <dbReference type="ARBA" id="ARBA00022833"/>
    </source>
</evidence>
<evidence type="ECO:0000256" key="2">
    <source>
        <dbReference type="ARBA" id="ARBA00022771"/>
    </source>
</evidence>
<evidence type="ECO:0000313" key="6">
    <source>
        <dbReference type="EMBL" id="KAK7575630.1"/>
    </source>
</evidence>
<dbReference type="AlphaFoldDB" id="A0AAN9T6W5"/>
<proteinExistence type="predicted"/>
<evidence type="ECO:0000256" key="1">
    <source>
        <dbReference type="ARBA" id="ARBA00022723"/>
    </source>
</evidence>
<feature type="domain" description="FLYWCH-type" evidence="4">
    <location>
        <begin position="8"/>
        <end position="64"/>
    </location>
</feature>
<organism evidence="6 7">
    <name type="scientific">Parthenolecanium corni</name>
    <dbReference type="NCBI Taxonomy" id="536013"/>
    <lineage>
        <taxon>Eukaryota</taxon>
        <taxon>Metazoa</taxon>
        <taxon>Ecdysozoa</taxon>
        <taxon>Arthropoda</taxon>
        <taxon>Hexapoda</taxon>
        <taxon>Insecta</taxon>
        <taxon>Pterygota</taxon>
        <taxon>Neoptera</taxon>
        <taxon>Paraneoptera</taxon>
        <taxon>Hemiptera</taxon>
        <taxon>Sternorrhyncha</taxon>
        <taxon>Coccoidea</taxon>
        <taxon>Coccidae</taxon>
        <taxon>Parthenolecanium</taxon>
    </lineage>
</organism>
<feature type="domain" description="MULE transposase" evidence="5">
    <location>
        <begin position="183"/>
        <end position="277"/>
    </location>
</feature>
<reference evidence="6 7" key="1">
    <citation type="submission" date="2024-03" db="EMBL/GenBank/DDBJ databases">
        <title>Adaptation during the transition from Ophiocordyceps entomopathogen to insect associate is accompanied by gene loss and intensified selection.</title>
        <authorList>
            <person name="Ward C.M."/>
            <person name="Onetto C.A."/>
            <person name="Borneman A.R."/>
        </authorList>
    </citation>
    <scope>NUCLEOTIDE SEQUENCE [LARGE SCALE GENOMIC DNA]</scope>
    <source>
        <strain evidence="6">AWRI1</strain>
        <tissue evidence="6">Single Adult Female</tissue>
    </source>
</reference>
<dbReference type="InterPro" id="IPR018289">
    <property type="entry name" value="MULE_transposase_dom"/>
</dbReference>
<keyword evidence="2" id="KW-0863">Zinc-finger</keyword>
<protein>
    <recommendedName>
        <fullName evidence="8">MULE transposase domain-containing protein</fullName>
    </recommendedName>
</protein>
<dbReference type="Pfam" id="PF04500">
    <property type="entry name" value="FLYWCH"/>
    <property type="match status" value="1"/>
</dbReference>
<evidence type="ECO:0008006" key="8">
    <source>
        <dbReference type="Google" id="ProtNLM"/>
    </source>
</evidence>
<dbReference type="InterPro" id="IPR007588">
    <property type="entry name" value="Znf_FLYWCH"/>
</dbReference>
<dbReference type="EMBL" id="JBBCAQ010000036">
    <property type="protein sequence ID" value="KAK7575630.1"/>
    <property type="molecule type" value="Genomic_DNA"/>
</dbReference>
<accession>A0AAN9T6W5</accession>
<evidence type="ECO:0000313" key="7">
    <source>
        <dbReference type="Proteomes" id="UP001367676"/>
    </source>
</evidence>
<dbReference type="Proteomes" id="UP001367676">
    <property type="component" value="Unassembled WGS sequence"/>
</dbReference>
<gene>
    <name evidence="6" type="ORF">V9T40_011916</name>
</gene>